<dbReference type="RefSeq" id="WP_092504531.1">
    <property type="nucleotide sequence ID" value="NZ_LT629695.1"/>
</dbReference>
<evidence type="ECO:0000313" key="3">
    <source>
        <dbReference type="Proteomes" id="UP000198822"/>
    </source>
</evidence>
<protein>
    <recommendedName>
        <fullName evidence="4">DUF4386 family protein</fullName>
    </recommendedName>
</protein>
<name>A0A1G8E872_9MICO</name>
<dbReference type="STRING" id="399736.SAMN04489720_1926"/>
<feature type="transmembrane region" description="Helical" evidence="1">
    <location>
        <begin position="149"/>
        <end position="165"/>
    </location>
</feature>
<feature type="transmembrane region" description="Helical" evidence="1">
    <location>
        <begin position="127"/>
        <end position="144"/>
    </location>
</feature>
<dbReference type="Proteomes" id="UP000198822">
    <property type="component" value="Chromosome I"/>
</dbReference>
<dbReference type="EMBL" id="LT629695">
    <property type="protein sequence ID" value="SDH66093.1"/>
    <property type="molecule type" value="Genomic_DNA"/>
</dbReference>
<gene>
    <name evidence="2" type="ORF">SAMN04489720_1926</name>
</gene>
<keyword evidence="1" id="KW-0472">Membrane</keyword>
<reference evidence="3" key="1">
    <citation type="submission" date="2016-10" db="EMBL/GenBank/DDBJ databases">
        <authorList>
            <person name="Varghese N."/>
            <person name="Submissions S."/>
        </authorList>
    </citation>
    <scope>NUCLEOTIDE SEQUENCE [LARGE SCALE GENOMIC DNA]</scope>
    <source>
        <strain evidence="3">DSM 22002</strain>
    </source>
</reference>
<accession>A0A1G8E872</accession>
<dbReference type="OrthoDB" id="3785831at2"/>
<feature type="transmembrane region" description="Helical" evidence="1">
    <location>
        <begin position="42"/>
        <end position="60"/>
    </location>
</feature>
<keyword evidence="3" id="KW-1185">Reference proteome</keyword>
<evidence type="ECO:0000313" key="2">
    <source>
        <dbReference type="EMBL" id="SDH66093.1"/>
    </source>
</evidence>
<dbReference type="AlphaFoldDB" id="A0A1G8E872"/>
<organism evidence="2 3">
    <name type="scientific">Agrococcus jejuensis</name>
    <dbReference type="NCBI Taxonomy" id="399736"/>
    <lineage>
        <taxon>Bacteria</taxon>
        <taxon>Bacillati</taxon>
        <taxon>Actinomycetota</taxon>
        <taxon>Actinomycetes</taxon>
        <taxon>Micrococcales</taxon>
        <taxon>Microbacteriaceae</taxon>
        <taxon>Agrococcus</taxon>
    </lineage>
</organism>
<keyword evidence="1" id="KW-1133">Transmembrane helix</keyword>
<keyword evidence="1" id="KW-0812">Transmembrane</keyword>
<feature type="transmembrane region" description="Helical" evidence="1">
    <location>
        <begin position="171"/>
        <end position="192"/>
    </location>
</feature>
<proteinExistence type="predicted"/>
<evidence type="ECO:0000256" key="1">
    <source>
        <dbReference type="SAM" id="Phobius"/>
    </source>
</evidence>
<evidence type="ECO:0008006" key="4">
    <source>
        <dbReference type="Google" id="ProtNLM"/>
    </source>
</evidence>
<sequence>MPTRPALRVVAALIGPVALTVAGATHPAHLTAESAAWWHDLHVIMLPLFPLLGLSVWALLHRVRGGVDGALAIAARVLAFVYAMFYTGLDVLAGIGAGALTEHRAMGGDIGDANSVMFFEGNVLADVGTWSLLAAFTLVGVVFVRRAGWVSLVGTAVLLGASLSFTTSHVFWPRGVLTMAAFGVGVALLLVVEGRGRRRSEASTT</sequence>